<evidence type="ECO:0000256" key="1">
    <source>
        <dbReference type="SAM" id="Phobius"/>
    </source>
</evidence>
<evidence type="ECO:0000313" key="3">
    <source>
        <dbReference type="Proteomes" id="UP000779070"/>
    </source>
</evidence>
<gene>
    <name evidence="2" type="ORF">JYA62_07585</name>
</gene>
<comment type="caution">
    <text evidence="2">The sequence shown here is derived from an EMBL/GenBank/DDBJ whole genome shotgun (WGS) entry which is preliminary data.</text>
</comment>
<proteinExistence type="predicted"/>
<dbReference type="RefSeq" id="WP_206368510.1">
    <property type="nucleotide sequence ID" value="NZ_CAWPTM010000134.1"/>
</dbReference>
<dbReference type="SUPFAM" id="SSF54523">
    <property type="entry name" value="Pili subunits"/>
    <property type="match status" value="1"/>
</dbReference>
<feature type="transmembrane region" description="Helical" evidence="1">
    <location>
        <begin position="12"/>
        <end position="33"/>
    </location>
</feature>
<keyword evidence="3" id="KW-1185">Reference proteome</keyword>
<keyword evidence="1" id="KW-0472">Membrane</keyword>
<dbReference type="PROSITE" id="PS00409">
    <property type="entry name" value="PROKAR_NTER_METHYL"/>
    <property type="match status" value="1"/>
</dbReference>
<evidence type="ECO:0000313" key="2">
    <source>
        <dbReference type="EMBL" id="MBN3577536.1"/>
    </source>
</evidence>
<dbReference type="Gene3D" id="3.30.700.10">
    <property type="entry name" value="Glycoprotein, Type 4 Pilin"/>
    <property type="match status" value="1"/>
</dbReference>
<protein>
    <submittedName>
        <fullName evidence="2">Prepilin-type N-terminal cleavage/methylation domain-containing protein</fullName>
    </submittedName>
</protein>
<dbReference type="EMBL" id="JAFHLB010000007">
    <property type="protein sequence ID" value="MBN3577536.1"/>
    <property type="molecule type" value="Genomic_DNA"/>
</dbReference>
<name>A0ABS2ZZ49_9VIBR</name>
<organism evidence="2 3">
    <name type="scientific">Vibrio neptunius</name>
    <dbReference type="NCBI Taxonomy" id="170651"/>
    <lineage>
        <taxon>Bacteria</taxon>
        <taxon>Pseudomonadati</taxon>
        <taxon>Pseudomonadota</taxon>
        <taxon>Gammaproteobacteria</taxon>
        <taxon>Vibrionales</taxon>
        <taxon>Vibrionaceae</taxon>
        <taxon>Vibrio</taxon>
    </lineage>
</organism>
<dbReference type="NCBIfam" id="TIGR02532">
    <property type="entry name" value="IV_pilin_GFxxxE"/>
    <property type="match status" value="1"/>
</dbReference>
<keyword evidence="1" id="KW-0812">Transmembrane</keyword>
<dbReference type="InterPro" id="IPR045584">
    <property type="entry name" value="Pilin-like"/>
</dbReference>
<keyword evidence="1" id="KW-1133">Transmembrane helix</keyword>
<sequence>MKKPTPSGLTLIELVVVLVFLGVLAVTAVSRFLTCQRDAHVSRAGTALFPLDRSRSEGNRKK</sequence>
<dbReference type="InterPro" id="IPR012902">
    <property type="entry name" value="N_methyl_site"/>
</dbReference>
<dbReference type="Proteomes" id="UP000779070">
    <property type="component" value="Unassembled WGS sequence"/>
</dbReference>
<accession>A0ABS2ZZ49</accession>
<reference evidence="2 3" key="1">
    <citation type="submission" date="2021-02" db="EMBL/GenBank/DDBJ databases">
        <title>Draft Genome Sequences of 5 Vibrio neptunius Strains Isolated From of Bivalve Hatcheries.</title>
        <authorList>
            <person name="Galvis F."/>
            <person name="Barja J.L."/>
            <person name="Lemos M.L."/>
            <person name="Balado M."/>
        </authorList>
    </citation>
    <scope>NUCLEOTIDE SEQUENCE [LARGE SCALE GENOMIC DNA]</scope>
    <source>
        <strain evidence="2 3">PP-145.98</strain>
    </source>
</reference>